<evidence type="ECO:0000259" key="7">
    <source>
        <dbReference type="PROSITE" id="PS50866"/>
    </source>
</evidence>
<dbReference type="InterPro" id="IPR037239">
    <property type="entry name" value="OSBP_sf"/>
</dbReference>
<evidence type="ECO:0000256" key="2">
    <source>
        <dbReference type="ARBA" id="ARBA00022448"/>
    </source>
</evidence>
<dbReference type="PROSITE" id="PS50003">
    <property type="entry name" value="PH_DOMAIN"/>
    <property type="match status" value="1"/>
</dbReference>
<dbReference type="PROSITE" id="PS50866">
    <property type="entry name" value="GOLD"/>
    <property type="match status" value="1"/>
</dbReference>
<dbReference type="GO" id="GO:0034727">
    <property type="term" value="P:piecemeal microautophagy of the nucleus"/>
    <property type="evidence" value="ECO:0007669"/>
    <property type="project" value="TreeGrafter"/>
</dbReference>
<comment type="caution">
    <text evidence="8">The sequence shown here is derived from an EMBL/GenBank/DDBJ whole genome shotgun (WGS) entry which is preliminary data.</text>
</comment>
<feature type="region of interest" description="Disordered" evidence="5">
    <location>
        <begin position="78"/>
        <end position="99"/>
    </location>
</feature>
<feature type="region of interest" description="Disordered" evidence="5">
    <location>
        <begin position="352"/>
        <end position="375"/>
    </location>
</feature>
<evidence type="ECO:0000256" key="4">
    <source>
        <dbReference type="ARBA" id="ARBA00023121"/>
    </source>
</evidence>
<reference evidence="8" key="2">
    <citation type="submission" date="2023-02" db="EMBL/GenBank/DDBJ databases">
        <authorList>
            <consortium name="DOE Joint Genome Institute"/>
            <person name="Mondo S.J."/>
            <person name="Chang Y."/>
            <person name="Wang Y."/>
            <person name="Ahrendt S."/>
            <person name="Andreopoulos W."/>
            <person name="Barry K."/>
            <person name="Beard J."/>
            <person name="Benny G.L."/>
            <person name="Blankenship S."/>
            <person name="Bonito G."/>
            <person name="Cuomo C."/>
            <person name="Desiro A."/>
            <person name="Gervers K.A."/>
            <person name="Hundley H."/>
            <person name="Kuo A."/>
            <person name="LaButti K."/>
            <person name="Lang B.F."/>
            <person name="Lipzen A."/>
            <person name="O'Donnell K."/>
            <person name="Pangilinan J."/>
            <person name="Reynolds N."/>
            <person name="Sandor L."/>
            <person name="Smith M.W."/>
            <person name="Tsang A."/>
            <person name="Grigoriev I.V."/>
            <person name="Stajich J.E."/>
            <person name="Spatafora J.W."/>
        </authorList>
    </citation>
    <scope>NUCLEOTIDE SEQUENCE</scope>
    <source>
        <strain evidence="8">RSA 2281</strain>
    </source>
</reference>
<dbReference type="GO" id="GO:0030011">
    <property type="term" value="P:maintenance of cell polarity"/>
    <property type="evidence" value="ECO:0007669"/>
    <property type="project" value="TreeGrafter"/>
</dbReference>
<feature type="compositionally biased region" description="Basic and acidic residues" evidence="5">
    <location>
        <begin position="352"/>
        <end position="362"/>
    </location>
</feature>
<dbReference type="InterPro" id="IPR036598">
    <property type="entry name" value="GOLD_dom_sf"/>
</dbReference>
<dbReference type="AlphaFoldDB" id="A0AAD5K5X0"/>
<dbReference type="SUPFAM" id="SSF101576">
    <property type="entry name" value="Supernatant protein factor (SPF), C-terminal domain"/>
    <property type="match status" value="1"/>
</dbReference>
<proteinExistence type="inferred from homology"/>
<dbReference type="InterPro" id="IPR009038">
    <property type="entry name" value="GOLD_dom"/>
</dbReference>
<dbReference type="InterPro" id="IPR041680">
    <property type="entry name" value="PH_8"/>
</dbReference>
<dbReference type="SUPFAM" id="SSF144000">
    <property type="entry name" value="Oxysterol-binding protein-like"/>
    <property type="match status" value="1"/>
</dbReference>
<sequence length="943" mass="108223">MEVVQVQPRDSYLHYIYVASQGTAIRWSFTTKRKNIAFGLYRRLGPARLPSSSEFIIQQQEQQQHRRTSIGDALLLANPPPLSQHDMNNNEKPASNNNSQGLHSLLHINGIQRPKSGKLASVKLKEQGDLIEVLPIEHCVSANVKVEGSYIVQEPGNYILVFDNTFSRNTPKILSFSVALADANLLNPRLSFSDDAQQPVSGWLLKKKRKKMQGWAKRWFQLSSSGVLSYSTSPQSVRRGSIQILVATISINPLQRLIHIDSGTMIYHLKTLTVEDQARWTKALRDYRTSSPVPIEERQQHQQELLQQHHPFDNNNNNSNNSHGISYQQIKKGNQLATAILADMTDYFRRVDDGEESHDNSSRRRRSGDTTASQQRLVMGQVKQQLLDEMVQMQALWRNLEQAMVFHQENNNSHNDNPLIIPTPTFDTTSSSSAIRRQDSPYDIISNNQKRQETPFLSVPTSPAEFFRHNNATVASWRGSTLSEQFFDAEEILLSGDEEDDDFQFVGEEEDSDDDDDDDDDIDDGDGSDRTPSCDSIELIKNGYPKCTRRLQLPAPSASDEVSAFSFIRKNVGKDLSTIAMPVSMNEPLSMLQRACEEMEYSELLDKAAGFSDSLDRLLYVAVFAVSGYAASQYRMGRKPFNPMMNETYENVRPDKGFRFIAEKVCHNPLMIAAHAESQNYKIWQCVKIRSKFWGKSMEFINEGTYHVTLTDHDDYITYSKPSSWLRNMIAGNKYLEHVGEMKVMNHTTGEYVIVTFKEGTGGYLFGSAKQCNEIMMYAYDPTGHKVRRVVGKWNEMLAEEINPNQLSVLWTASPPTFKDYVRYFGFTQFATELNEITAIEQNKIPKTDTRYRPDQRLYEHGHVEEADTEKLRIEQQQRERRKQFETMGVPWKPRWFKLQEDKYTDPTLIPSEDGIPRSWQYGGEYWQARETGQWPSDQFDIW</sequence>
<evidence type="ECO:0000256" key="1">
    <source>
        <dbReference type="ARBA" id="ARBA00008842"/>
    </source>
</evidence>
<dbReference type="FunFam" id="2.40.160.120:FF:000001">
    <property type="entry name" value="Oxysterol-binding protein"/>
    <property type="match status" value="1"/>
</dbReference>
<gene>
    <name evidence="8" type="ORF">BDA99DRAFT_550731</name>
</gene>
<dbReference type="GO" id="GO:0032541">
    <property type="term" value="C:cortical endoplasmic reticulum"/>
    <property type="evidence" value="ECO:0007669"/>
    <property type="project" value="TreeGrafter"/>
</dbReference>
<evidence type="ECO:0000313" key="8">
    <source>
        <dbReference type="EMBL" id="KAI9270518.1"/>
    </source>
</evidence>
<dbReference type="GO" id="GO:0035621">
    <property type="term" value="P:ER to Golgi ceramide transport"/>
    <property type="evidence" value="ECO:0007669"/>
    <property type="project" value="TreeGrafter"/>
</dbReference>
<keyword evidence="9" id="KW-1185">Reference proteome</keyword>
<dbReference type="GO" id="GO:0006887">
    <property type="term" value="P:exocytosis"/>
    <property type="evidence" value="ECO:0007669"/>
    <property type="project" value="TreeGrafter"/>
</dbReference>
<feature type="domain" description="GOLD" evidence="7">
    <location>
        <begin position="1"/>
        <end position="180"/>
    </location>
</feature>
<dbReference type="SMART" id="SM00233">
    <property type="entry name" value="PH"/>
    <property type="match status" value="1"/>
</dbReference>
<dbReference type="InterPro" id="IPR001849">
    <property type="entry name" value="PH_domain"/>
</dbReference>
<keyword evidence="4" id="KW-0446">Lipid-binding</keyword>
<dbReference type="GO" id="GO:0097038">
    <property type="term" value="C:perinuclear endoplasmic reticulum"/>
    <property type="evidence" value="ECO:0007669"/>
    <property type="project" value="TreeGrafter"/>
</dbReference>
<dbReference type="Gene3D" id="3.30.70.3490">
    <property type="match status" value="1"/>
</dbReference>
<dbReference type="GO" id="GO:0032934">
    <property type="term" value="F:sterol binding"/>
    <property type="evidence" value="ECO:0007669"/>
    <property type="project" value="TreeGrafter"/>
</dbReference>
<comment type="similarity">
    <text evidence="1">Belongs to the OSBP family.</text>
</comment>
<dbReference type="InterPro" id="IPR011993">
    <property type="entry name" value="PH-like_dom_sf"/>
</dbReference>
<dbReference type="Gene3D" id="2.30.29.30">
    <property type="entry name" value="Pleckstrin-homology domain (PH domain)/Phosphotyrosine-binding domain (PTB)"/>
    <property type="match status" value="1"/>
</dbReference>
<evidence type="ECO:0000256" key="3">
    <source>
        <dbReference type="ARBA" id="ARBA00023055"/>
    </source>
</evidence>
<dbReference type="GO" id="GO:0005886">
    <property type="term" value="C:plasma membrane"/>
    <property type="evidence" value="ECO:0007669"/>
    <property type="project" value="TreeGrafter"/>
</dbReference>
<dbReference type="PANTHER" id="PTHR10972:SF203">
    <property type="entry name" value="OXYSTEROL-BINDING PROTEIN HOMOLOG 3"/>
    <property type="match status" value="1"/>
</dbReference>
<dbReference type="InterPro" id="IPR000648">
    <property type="entry name" value="Oxysterol-bd"/>
</dbReference>
<dbReference type="Gene3D" id="2.60.120.680">
    <property type="entry name" value="GOLD domain"/>
    <property type="match status" value="1"/>
</dbReference>
<dbReference type="Pfam" id="PF01237">
    <property type="entry name" value="Oxysterol_BP"/>
    <property type="match status" value="1"/>
</dbReference>
<name>A0AAD5K5X0_9FUNG</name>
<feature type="region of interest" description="Disordered" evidence="5">
    <location>
        <begin position="507"/>
        <end position="535"/>
    </location>
</feature>
<feature type="compositionally biased region" description="Acidic residues" evidence="5">
    <location>
        <begin position="507"/>
        <end position="526"/>
    </location>
</feature>
<dbReference type="Proteomes" id="UP001209540">
    <property type="component" value="Unassembled WGS sequence"/>
</dbReference>
<dbReference type="SUPFAM" id="SSF50729">
    <property type="entry name" value="PH domain-like"/>
    <property type="match status" value="1"/>
</dbReference>
<organism evidence="8 9">
    <name type="scientific">Phascolomyces articulosus</name>
    <dbReference type="NCBI Taxonomy" id="60185"/>
    <lineage>
        <taxon>Eukaryota</taxon>
        <taxon>Fungi</taxon>
        <taxon>Fungi incertae sedis</taxon>
        <taxon>Mucoromycota</taxon>
        <taxon>Mucoromycotina</taxon>
        <taxon>Mucoromycetes</taxon>
        <taxon>Mucorales</taxon>
        <taxon>Lichtheimiaceae</taxon>
        <taxon>Phascolomyces</taxon>
    </lineage>
</organism>
<dbReference type="Pfam" id="PF15409">
    <property type="entry name" value="PH_8"/>
    <property type="match status" value="1"/>
</dbReference>
<feature type="domain" description="PH" evidence="6">
    <location>
        <begin position="197"/>
        <end position="289"/>
    </location>
</feature>
<dbReference type="GO" id="GO:0120009">
    <property type="term" value="P:intermembrane lipid transfer"/>
    <property type="evidence" value="ECO:0007669"/>
    <property type="project" value="UniProtKB-ARBA"/>
</dbReference>
<evidence type="ECO:0000313" key="9">
    <source>
        <dbReference type="Proteomes" id="UP001209540"/>
    </source>
</evidence>
<keyword evidence="3" id="KW-0445">Lipid transport</keyword>
<dbReference type="EMBL" id="JAIXMP010000007">
    <property type="protein sequence ID" value="KAI9270518.1"/>
    <property type="molecule type" value="Genomic_DNA"/>
</dbReference>
<dbReference type="PANTHER" id="PTHR10972">
    <property type="entry name" value="OXYSTEROL-BINDING PROTEIN-RELATED"/>
    <property type="match status" value="1"/>
</dbReference>
<dbReference type="GO" id="GO:0005829">
    <property type="term" value="C:cytosol"/>
    <property type="evidence" value="ECO:0007669"/>
    <property type="project" value="TreeGrafter"/>
</dbReference>
<dbReference type="Gene3D" id="2.40.160.120">
    <property type="match status" value="1"/>
</dbReference>
<keyword evidence="2" id="KW-0813">Transport</keyword>
<dbReference type="GO" id="GO:0006897">
    <property type="term" value="P:endocytosis"/>
    <property type="evidence" value="ECO:0007669"/>
    <property type="project" value="TreeGrafter"/>
</dbReference>
<accession>A0AAD5K5X0</accession>
<evidence type="ECO:0000259" key="6">
    <source>
        <dbReference type="PROSITE" id="PS50003"/>
    </source>
</evidence>
<protein>
    <submittedName>
        <fullName evidence="8">Oxysterol-binding protein-domain-containing protein</fullName>
    </submittedName>
</protein>
<reference evidence="8" key="1">
    <citation type="journal article" date="2022" name="IScience">
        <title>Evolution of zygomycete secretomes and the origins of terrestrial fungal ecologies.</title>
        <authorList>
            <person name="Chang Y."/>
            <person name="Wang Y."/>
            <person name="Mondo S."/>
            <person name="Ahrendt S."/>
            <person name="Andreopoulos W."/>
            <person name="Barry K."/>
            <person name="Beard J."/>
            <person name="Benny G.L."/>
            <person name="Blankenship S."/>
            <person name="Bonito G."/>
            <person name="Cuomo C."/>
            <person name="Desiro A."/>
            <person name="Gervers K.A."/>
            <person name="Hundley H."/>
            <person name="Kuo A."/>
            <person name="LaButti K."/>
            <person name="Lang B.F."/>
            <person name="Lipzen A."/>
            <person name="O'Donnell K."/>
            <person name="Pangilinan J."/>
            <person name="Reynolds N."/>
            <person name="Sandor L."/>
            <person name="Smith M.E."/>
            <person name="Tsang A."/>
            <person name="Grigoriev I.V."/>
            <person name="Stajich J.E."/>
            <person name="Spatafora J.W."/>
        </authorList>
    </citation>
    <scope>NUCLEOTIDE SEQUENCE</scope>
    <source>
        <strain evidence="8">RSA 2281</strain>
    </source>
</reference>
<evidence type="ECO:0000256" key="5">
    <source>
        <dbReference type="SAM" id="MobiDB-lite"/>
    </source>
</evidence>